<dbReference type="KEGG" id="sman:C12CBH8_17430"/>
<dbReference type="GO" id="GO:0004527">
    <property type="term" value="F:exonuclease activity"/>
    <property type="evidence" value="ECO:0007669"/>
    <property type="project" value="UniProtKB-KW"/>
</dbReference>
<keyword evidence="7" id="KW-0067">ATP-binding</keyword>
<proteinExistence type="predicted"/>
<evidence type="ECO:0000256" key="9">
    <source>
        <dbReference type="ARBA" id="ARBA00023204"/>
    </source>
</evidence>
<dbReference type="Gene3D" id="3.40.50.300">
    <property type="entry name" value="P-loop containing nucleotide triphosphate hydrolases"/>
    <property type="match status" value="3"/>
</dbReference>
<evidence type="ECO:0000256" key="5">
    <source>
        <dbReference type="ARBA" id="ARBA00022806"/>
    </source>
</evidence>
<keyword evidence="12" id="KW-1185">Reference proteome</keyword>
<keyword evidence="3" id="KW-0227">DNA damage</keyword>
<dbReference type="PANTHER" id="PTHR30591:SF1">
    <property type="entry name" value="RECBCD ENZYME SUBUNIT RECC"/>
    <property type="match status" value="1"/>
</dbReference>
<dbReference type="Gene3D" id="3.90.320.10">
    <property type="match status" value="1"/>
</dbReference>
<organism evidence="11 12">
    <name type="scientific">Solibaculum mannosilyticum</name>
    <dbReference type="NCBI Taxonomy" id="2780922"/>
    <lineage>
        <taxon>Bacteria</taxon>
        <taxon>Bacillati</taxon>
        <taxon>Bacillota</taxon>
        <taxon>Clostridia</taxon>
        <taxon>Eubacteriales</taxon>
        <taxon>Oscillospiraceae</taxon>
        <taxon>Solibaculum</taxon>
    </lineage>
</organism>
<dbReference type="GO" id="GO:0004386">
    <property type="term" value="F:helicase activity"/>
    <property type="evidence" value="ECO:0007669"/>
    <property type="project" value="UniProtKB-KW"/>
</dbReference>
<dbReference type="PANTHER" id="PTHR30591">
    <property type="entry name" value="RECBCD ENZYME SUBUNIT RECC"/>
    <property type="match status" value="1"/>
</dbReference>
<evidence type="ECO:0000259" key="10">
    <source>
        <dbReference type="PROSITE" id="PS51217"/>
    </source>
</evidence>
<dbReference type="EMBL" id="AP023321">
    <property type="protein sequence ID" value="BCI61104.1"/>
    <property type="molecule type" value="Genomic_DNA"/>
</dbReference>
<dbReference type="SUPFAM" id="SSF52540">
    <property type="entry name" value="P-loop containing nucleoside triphosphate hydrolases"/>
    <property type="match status" value="1"/>
</dbReference>
<evidence type="ECO:0000256" key="3">
    <source>
        <dbReference type="ARBA" id="ARBA00022763"/>
    </source>
</evidence>
<reference evidence="12" key="1">
    <citation type="submission" date="2020-07" db="EMBL/GenBank/DDBJ databases">
        <title>Complete genome sequencing of Clostridia bacterium strain 12CBH8.</title>
        <authorList>
            <person name="Sakamoto M."/>
            <person name="Murakami T."/>
            <person name="Mori H."/>
        </authorList>
    </citation>
    <scope>NUCLEOTIDE SEQUENCE [LARGE SCALE GENOMIC DNA]</scope>
    <source>
        <strain evidence="12">12CBH8</strain>
    </source>
</reference>
<dbReference type="InterPro" id="IPR014017">
    <property type="entry name" value="DNA_helicase_UvrD-like_C"/>
</dbReference>
<evidence type="ECO:0000256" key="6">
    <source>
        <dbReference type="ARBA" id="ARBA00022839"/>
    </source>
</evidence>
<evidence type="ECO:0000256" key="4">
    <source>
        <dbReference type="ARBA" id="ARBA00022801"/>
    </source>
</evidence>
<keyword evidence="8" id="KW-0238">DNA-binding</keyword>
<evidence type="ECO:0000256" key="2">
    <source>
        <dbReference type="ARBA" id="ARBA00022741"/>
    </source>
</evidence>
<dbReference type="PROSITE" id="PS51217">
    <property type="entry name" value="UVRD_HELICASE_CTER"/>
    <property type="match status" value="1"/>
</dbReference>
<gene>
    <name evidence="11" type="primary">addB</name>
    <name evidence="11" type="ORF">C12CBH8_17430</name>
</gene>
<accession>A0A7I8D8Z6</accession>
<keyword evidence="1" id="KW-0540">Nuclease</keyword>
<feature type="domain" description="UvrD-like helicase C-terminal" evidence="10">
    <location>
        <begin position="269"/>
        <end position="569"/>
    </location>
</feature>
<dbReference type="Proteomes" id="UP000593890">
    <property type="component" value="Chromosome"/>
</dbReference>
<keyword evidence="5 11" id="KW-0347">Helicase</keyword>
<dbReference type="GO" id="GO:0006310">
    <property type="term" value="P:DNA recombination"/>
    <property type="evidence" value="ECO:0007669"/>
    <property type="project" value="TreeGrafter"/>
</dbReference>
<evidence type="ECO:0000256" key="7">
    <source>
        <dbReference type="ARBA" id="ARBA00022840"/>
    </source>
</evidence>
<dbReference type="InterPro" id="IPR038726">
    <property type="entry name" value="PDDEXK_AddAB-type"/>
</dbReference>
<dbReference type="Pfam" id="PF12705">
    <property type="entry name" value="PDDEXK_1"/>
    <property type="match status" value="1"/>
</dbReference>
<evidence type="ECO:0000313" key="12">
    <source>
        <dbReference type="Proteomes" id="UP000593890"/>
    </source>
</evidence>
<dbReference type="Pfam" id="PF21445">
    <property type="entry name" value="ADDB_N"/>
    <property type="match status" value="1"/>
</dbReference>
<evidence type="ECO:0000313" key="11">
    <source>
        <dbReference type="EMBL" id="BCI61104.1"/>
    </source>
</evidence>
<keyword evidence="2" id="KW-0547">Nucleotide-binding</keyword>
<name>A0A7I8D8Z6_9FIRM</name>
<dbReference type="InterPro" id="IPR049035">
    <property type="entry name" value="ADDB_N"/>
</dbReference>
<dbReference type="RefSeq" id="WP_215533056.1">
    <property type="nucleotide sequence ID" value="NZ_AP023321.1"/>
</dbReference>
<dbReference type="GO" id="GO:0005524">
    <property type="term" value="F:ATP binding"/>
    <property type="evidence" value="ECO:0007669"/>
    <property type="project" value="UniProtKB-KW"/>
</dbReference>
<evidence type="ECO:0000256" key="8">
    <source>
        <dbReference type="ARBA" id="ARBA00023125"/>
    </source>
</evidence>
<sequence length="1116" mass="123557">MLHLMLGRAGFGKTSCIHQELASRVKEGEQRLMLLVPEQFSFESERALLALLGPKLAQAVQVVSFTRLAQRLLQQEGVSSSKRLDDSGRAMLMSLALSQAQDHLTVYRPQAQTPGMIQSMLSASAEFKMCGISPDQLGAVSHSLSGPLGSKIADLSAVLSLYDALVSQSYVDPMDDLTHFACLLSQKPLLQGWQIFLDGFNGFTGQEWLVIRRMMEQASDLWVTLCTDRLDDPDNSSGLFSPVSETGRSLRRMAKEAEIPVASPVYLNEAVRFASPCLKELEENIFRYDSLPCESRPSAIVLYEAADPFDEADFVARSIHRLIREQGLRYKNIAVIARSIDPYLGILDEALHRYGIPCFADRRVEVETKPLPQAVLSALEAVSSRWDTGAVLRACKTGFMGLGTEDIAKLENYVLLWKISGSRWTSPWHGNPRGFVEQETEEDILALEAINGLRERVMAPLLSLEQGLTGTGAQMAQAVWHFLEDVAAPDTLRAMVQQLESRGEHDLADQLNRSWDSVVGLLDQAVDTLSNADMTPSRFRELLQLALSTCDLGHIPQGLDQVSLGSADRMRPADVEVAFLVGANEGEFPASNTSSGLLGDSERKQLIAYGLPLSDTAQHRACEEQFLAYTSLFVPSHQLYVSYTRQNVSGENTLPSSLFSEIRRCFPSLRIQTTPQELEELIEAEAPAFDQCASHLKDNTPKAASLRAYFSASPQWSDRMSALFRAADASPIAFSHPEGARALFGGSMRLSATRIEQYHLCRFAYFCKYGLSANVRRPAEVDALEYGSMTHFLLEHLLSRFDSSSWEALSTSEQFSCIEGLADQYVCTRLGGWEDKSPRFKALLHRFTRSCLALAQHLFREQEQSSFIPVDFELAVGRDGDVKPFTLLLPGGERIQVEGKIDRVDIMQKDGISYVRVVDYKTGVKKFRLSDILYGLNMQMLLYLIALWRDNSKYGSVVPAGILYMPALESAVELDRHADSKALALKKTAGFKMNGLVLDDPTVVQGMEPGAKGIFIPVKALKNGGFDARSSLASLAQLGRIEEHIRLILTQMAQSLQNGDISALPIQGSGIDACQYCPYHAVCGWEKGDASRPFQTMKNDQVFETIRCEEGGTSHE</sequence>
<dbReference type="AlphaFoldDB" id="A0A7I8D8Z6"/>
<dbReference type="GO" id="GO:0006281">
    <property type="term" value="P:DNA repair"/>
    <property type="evidence" value="ECO:0007669"/>
    <property type="project" value="UniProtKB-KW"/>
</dbReference>
<protein>
    <submittedName>
        <fullName evidence="11">ATP-dependent helicase/deoxyribonuclease subunit B</fullName>
    </submittedName>
</protein>
<dbReference type="InterPro" id="IPR027417">
    <property type="entry name" value="P-loop_NTPase"/>
</dbReference>
<keyword evidence="6" id="KW-0269">Exonuclease</keyword>
<keyword evidence="4" id="KW-0378">Hydrolase</keyword>
<dbReference type="InterPro" id="IPR011604">
    <property type="entry name" value="PDDEXK-like_dom_sf"/>
</dbReference>
<keyword evidence="9" id="KW-0234">DNA repair</keyword>
<dbReference type="GO" id="GO:0003677">
    <property type="term" value="F:DNA binding"/>
    <property type="evidence" value="ECO:0007669"/>
    <property type="project" value="UniProtKB-KW"/>
</dbReference>
<evidence type="ECO:0000256" key="1">
    <source>
        <dbReference type="ARBA" id="ARBA00022722"/>
    </source>
</evidence>